<dbReference type="GO" id="GO:0004386">
    <property type="term" value="F:helicase activity"/>
    <property type="evidence" value="ECO:0007669"/>
    <property type="project" value="UniProtKB-KW"/>
</dbReference>
<gene>
    <name evidence="2" type="ORF">AR1Y2_0409</name>
</gene>
<evidence type="ECO:0000313" key="3">
    <source>
        <dbReference type="Proteomes" id="UP000298653"/>
    </source>
</evidence>
<protein>
    <submittedName>
        <fullName evidence="2">Helicase loader DnaI</fullName>
    </submittedName>
</protein>
<dbReference type="GO" id="GO:0006260">
    <property type="term" value="P:DNA replication"/>
    <property type="evidence" value="ECO:0007669"/>
    <property type="project" value="TreeGrafter"/>
</dbReference>
<keyword evidence="2" id="KW-0347">Helicase</keyword>
<keyword evidence="2" id="KW-0067">ATP-binding</keyword>
<sequence length="250" mass="29247">MKVFNCPACRDTGWIKSIKNGREYFSECQCRKKEMNQRRLAFANIPAAFYSMRLNTFNTSVYKSEHSRIMIQLACKCIAEYLHDFDQEYRQGRGLYLFSEAKGSGKTRMAASIANELVDRGYQVKFALSAEIIQEIKRTWDRENNLSESSLLDQLQETEILIIDDFGTEQAAAWINEKFYQIINGRYVDRKVTIFTSNYSLMRLRYDDRITSRIEEVSYIIGFPEESVREQIAFEKNKEMLAKVERSSKG</sequence>
<dbReference type="EMBL" id="CP040058">
    <property type="protein sequence ID" value="QCP33863.1"/>
    <property type="molecule type" value="Genomic_DNA"/>
</dbReference>
<reference evidence="2 3" key="1">
    <citation type="submission" date="2019-05" db="EMBL/GenBank/DDBJ databases">
        <title>Complete genome sequencing of Anaerostipes rhamnosivorans.</title>
        <authorList>
            <person name="Bui T.P.N."/>
            <person name="de Vos W.M."/>
        </authorList>
    </citation>
    <scope>NUCLEOTIDE SEQUENCE [LARGE SCALE GENOMIC DNA]</scope>
    <source>
        <strain evidence="2 3">1y2</strain>
    </source>
</reference>
<evidence type="ECO:0000259" key="1">
    <source>
        <dbReference type="Pfam" id="PF01695"/>
    </source>
</evidence>
<dbReference type="InterPro" id="IPR002611">
    <property type="entry name" value="IstB_ATP-bd"/>
</dbReference>
<dbReference type="Proteomes" id="UP000298653">
    <property type="component" value="Chromosome"/>
</dbReference>
<dbReference type="KEGG" id="arf:AR1Y2_0409"/>
<evidence type="ECO:0000313" key="2">
    <source>
        <dbReference type="EMBL" id="QCP33863.1"/>
    </source>
</evidence>
<dbReference type="AlphaFoldDB" id="A0A4P8IDM4"/>
<feature type="domain" description="IstB-like ATP-binding" evidence="1">
    <location>
        <begin position="102"/>
        <end position="202"/>
    </location>
</feature>
<proteinExistence type="predicted"/>
<dbReference type="PANTHER" id="PTHR30050:SF4">
    <property type="entry name" value="ATP-BINDING PROTEIN RV3427C IN INSERTION SEQUENCE-RELATED"/>
    <property type="match status" value="1"/>
</dbReference>
<organism evidence="2 3">
    <name type="scientific">Anaerostipes rhamnosivorans</name>
    <dbReference type="NCBI Taxonomy" id="1229621"/>
    <lineage>
        <taxon>Bacteria</taxon>
        <taxon>Bacillati</taxon>
        <taxon>Bacillota</taxon>
        <taxon>Clostridia</taxon>
        <taxon>Lachnospirales</taxon>
        <taxon>Lachnospiraceae</taxon>
        <taxon>Anaerostipes</taxon>
    </lineage>
</organism>
<dbReference type="SUPFAM" id="SSF52540">
    <property type="entry name" value="P-loop containing nucleoside triphosphate hydrolases"/>
    <property type="match status" value="1"/>
</dbReference>
<dbReference type="Gene3D" id="3.40.50.300">
    <property type="entry name" value="P-loop containing nucleotide triphosphate hydrolases"/>
    <property type="match status" value="1"/>
</dbReference>
<dbReference type="PANTHER" id="PTHR30050">
    <property type="entry name" value="CHROMOSOMAL REPLICATION INITIATOR PROTEIN DNAA"/>
    <property type="match status" value="1"/>
</dbReference>
<keyword evidence="3" id="KW-1185">Reference proteome</keyword>
<keyword evidence="2" id="KW-0378">Hydrolase</keyword>
<dbReference type="InterPro" id="IPR027417">
    <property type="entry name" value="P-loop_NTPase"/>
</dbReference>
<dbReference type="GO" id="GO:0005524">
    <property type="term" value="F:ATP binding"/>
    <property type="evidence" value="ECO:0007669"/>
    <property type="project" value="InterPro"/>
</dbReference>
<keyword evidence="2" id="KW-0547">Nucleotide-binding</keyword>
<accession>A0A4P8IDM4</accession>
<dbReference type="Pfam" id="PF01695">
    <property type="entry name" value="IstB_IS21"/>
    <property type="match status" value="1"/>
</dbReference>
<name>A0A4P8IDM4_9FIRM</name>